<dbReference type="PANTHER" id="PTHR34606">
    <property type="entry name" value="BON DOMAIN-CONTAINING PROTEIN"/>
    <property type="match status" value="1"/>
</dbReference>
<dbReference type="InterPro" id="IPR014004">
    <property type="entry name" value="Transpt-assoc_nodulatn_dom_bac"/>
</dbReference>
<accession>A0A7V7GWE5</accession>
<dbReference type="SMART" id="SM00749">
    <property type="entry name" value="BON"/>
    <property type="match status" value="2"/>
</dbReference>
<feature type="domain" description="BON" evidence="3">
    <location>
        <begin position="43"/>
        <end position="113"/>
    </location>
</feature>
<organism evidence="4 5">
    <name type="scientific">Halopseudomonas laoshanensis</name>
    <dbReference type="NCBI Taxonomy" id="2268758"/>
    <lineage>
        <taxon>Bacteria</taxon>
        <taxon>Pseudomonadati</taxon>
        <taxon>Pseudomonadota</taxon>
        <taxon>Gammaproteobacteria</taxon>
        <taxon>Pseudomonadales</taxon>
        <taxon>Pseudomonadaceae</taxon>
        <taxon>Halopseudomonas</taxon>
    </lineage>
</organism>
<dbReference type="OrthoDB" id="9783990at2"/>
<keyword evidence="1 2" id="KW-0732">Signal</keyword>
<feature type="signal peptide" evidence="2">
    <location>
        <begin position="1"/>
        <end position="22"/>
    </location>
</feature>
<name>A0A7V7GWE5_9GAMM</name>
<feature type="chain" id="PRO_5031389047" evidence="2">
    <location>
        <begin position="23"/>
        <end position="189"/>
    </location>
</feature>
<proteinExistence type="predicted"/>
<dbReference type="InterPro" id="IPR051686">
    <property type="entry name" value="Lipoprotein_DolP"/>
</dbReference>
<dbReference type="EMBL" id="QOVF01000002">
    <property type="protein sequence ID" value="KAA0694986.1"/>
    <property type="molecule type" value="Genomic_DNA"/>
</dbReference>
<gene>
    <name evidence="4" type="ORF">DT594_08950</name>
</gene>
<dbReference type="InterPro" id="IPR007055">
    <property type="entry name" value="BON_dom"/>
</dbReference>
<dbReference type="Gene3D" id="3.30.1340.30">
    <property type="match status" value="1"/>
</dbReference>
<evidence type="ECO:0000313" key="5">
    <source>
        <dbReference type="Proteomes" id="UP000463138"/>
    </source>
</evidence>
<dbReference type="PROSITE" id="PS51257">
    <property type="entry name" value="PROKAR_LIPOPROTEIN"/>
    <property type="match status" value="1"/>
</dbReference>
<evidence type="ECO:0000256" key="2">
    <source>
        <dbReference type="SAM" id="SignalP"/>
    </source>
</evidence>
<sequence>MKRLGILLLTSLVLAGCSSVLTATRDTPMEGNQGTRTIGSTIDDQLIETRASVNIAKAHLDLEQSSRVSVTSYNGVVLLAGQVPRQELKDLAGNVAKQVQRVKVVHNELTVGENLALLARNNDALITTSVKARMLGDSAIPGRRIKVTTEAGIVYLQGLVRRSEADLAVNAVQQVGGVQRIVKLFEYID</sequence>
<feature type="domain" description="BON" evidence="3">
    <location>
        <begin position="122"/>
        <end position="189"/>
    </location>
</feature>
<dbReference type="Pfam" id="PF04972">
    <property type="entry name" value="BON"/>
    <property type="match status" value="2"/>
</dbReference>
<dbReference type="AlphaFoldDB" id="A0A7V7GWE5"/>
<dbReference type="PROSITE" id="PS50914">
    <property type="entry name" value="BON"/>
    <property type="match status" value="2"/>
</dbReference>
<comment type="caution">
    <text evidence="4">The sequence shown here is derived from an EMBL/GenBank/DDBJ whole genome shotgun (WGS) entry which is preliminary data.</text>
</comment>
<reference evidence="4 5" key="1">
    <citation type="submission" date="2018-07" db="EMBL/GenBank/DDBJ databases">
        <title>Pseudomonas laoshanensis sp. nov., isolated from soil.</title>
        <authorList>
            <person name="Sun J."/>
            <person name="Yu L."/>
            <person name="Wang M."/>
            <person name="Zhang C."/>
        </authorList>
    </citation>
    <scope>NUCLEOTIDE SEQUENCE [LARGE SCALE GENOMIC DNA]</scope>
    <source>
        <strain evidence="4 5">Y22</strain>
    </source>
</reference>
<dbReference type="RefSeq" id="WP_149332360.1">
    <property type="nucleotide sequence ID" value="NZ_QOVF01000002.1"/>
</dbReference>
<keyword evidence="5" id="KW-1185">Reference proteome</keyword>
<evidence type="ECO:0000256" key="1">
    <source>
        <dbReference type="ARBA" id="ARBA00022729"/>
    </source>
</evidence>
<dbReference type="PANTHER" id="PTHR34606:SF4">
    <property type="entry name" value="OUTER MEMBRANE LIPOPROTEIN DOLP"/>
    <property type="match status" value="1"/>
</dbReference>
<dbReference type="Proteomes" id="UP000463138">
    <property type="component" value="Unassembled WGS sequence"/>
</dbReference>
<evidence type="ECO:0000313" key="4">
    <source>
        <dbReference type="EMBL" id="KAA0694986.1"/>
    </source>
</evidence>
<evidence type="ECO:0000259" key="3">
    <source>
        <dbReference type="PROSITE" id="PS50914"/>
    </source>
</evidence>
<protein>
    <submittedName>
        <fullName evidence="4">BON domain-containing protein</fullName>
    </submittedName>
</protein>